<feature type="compositionally biased region" description="Polar residues" evidence="7">
    <location>
        <begin position="790"/>
        <end position="801"/>
    </location>
</feature>
<feature type="compositionally biased region" description="Pro residues" evidence="7">
    <location>
        <begin position="1"/>
        <end position="10"/>
    </location>
</feature>
<dbReference type="EMBL" id="ML978123">
    <property type="protein sequence ID" value="KAF2102198.1"/>
    <property type="molecule type" value="Genomic_DNA"/>
</dbReference>
<dbReference type="Pfam" id="PF00072">
    <property type="entry name" value="Response_reg"/>
    <property type="match status" value="1"/>
</dbReference>
<dbReference type="GO" id="GO:0005886">
    <property type="term" value="C:plasma membrane"/>
    <property type="evidence" value="ECO:0007669"/>
    <property type="project" value="TreeGrafter"/>
</dbReference>
<dbReference type="FunFam" id="3.30.565.10:FF:000010">
    <property type="entry name" value="Sensor histidine kinase RcsC"/>
    <property type="match status" value="1"/>
</dbReference>
<feature type="region of interest" description="Disordered" evidence="7">
    <location>
        <begin position="596"/>
        <end position="616"/>
    </location>
</feature>
<organism evidence="12 13">
    <name type="scientific">Rhizodiscina lignyota</name>
    <dbReference type="NCBI Taxonomy" id="1504668"/>
    <lineage>
        <taxon>Eukaryota</taxon>
        <taxon>Fungi</taxon>
        <taxon>Dikarya</taxon>
        <taxon>Ascomycota</taxon>
        <taxon>Pezizomycotina</taxon>
        <taxon>Dothideomycetes</taxon>
        <taxon>Pleosporomycetidae</taxon>
        <taxon>Aulographales</taxon>
        <taxon>Rhizodiscinaceae</taxon>
        <taxon>Rhizodiscina</taxon>
    </lineage>
</organism>
<comment type="catalytic activity">
    <reaction evidence="1">
        <text>ATP + protein L-histidine = ADP + protein N-phospho-L-histidine.</text>
        <dbReference type="EC" id="2.7.13.3"/>
    </reaction>
</comment>
<protein>
    <recommendedName>
        <fullName evidence="2">histidine kinase</fullName>
        <ecNumber evidence="2">2.7.13.3</ecNumber>
    </recommendedName>
</protein>
<feature type="region of interest" description="Disordered" evidence="7">
    <location>
        <begin position="1577"/>
        <end position="1686"/>
    </location>
</feature>
<dbReference type="EC" id="2.7.13.3" evidence="2"/>
<dbReference type="PROSITE" id="PS50110">
    <property type="entry name" value="RESPONSE_REGULATORY"/>
    <property type="match status" value="1"/>
</dbReference>
<dbReference type="PANTHER" id="PTHR43047">
    <property type="entry name" value="TWO-COMPONENT HISTIDINE PROTEIN KINASE"/>
    <property type="match status" value="1"/>
</dbReference>
<dbReference type="InterPro" id="IPR001610">
    <property type="entry name" value="PAC"/>
</dbReference>
<sequence length="2023" mass="222132">MRAQLPPSPSPSQNQSPAVRQTRDAEKSGVHTSEKAPDAAERSATEQQPRSDTPTRYDSTRPSLQPNRGSGHVQTEMARDDSGADSDQNSLEEHEEGALGGDGVRDRRPDGSQKPSAEELRLERLREAVLLSQQRSKQGKTGGRQATSPGGSIASRRISPIKEEPPPGISPTLEDSFASPLTAGAKTASTESTESSARTIRGSMPPTPGIAALRTPSYPFPYVPGTPRTWSSNFHQPFTNLSPTVSSMNVRDVSTPQEHSVSGPSTPAASAATFLPGGGKASDQGSGDEQYPTPSLYDICLALNSEPGLDAWWAVVVNVLRDWYGAERATLAVPADSTELENVPWGQKATYNACGEDNVSPEAPMEKPRTAQHDLPLRKKDDSEKPFTSHLKSTPSARPNLVARHSYAGFERDRKDFSTPLEQPSGGRATRPRGPSRTVSHAPQTPSKADKREWDSSPTNPLTAPHPLRQLISQSPSDQEFSEVADKPEPSLREAVFPALRALDTEIDPLLDSAGVNKVLERAKLVTLTRDYTTNSSKAPSAEPSESENEKPQMRKHGASDDKKSGSRMLKAGKSQGDYFSRAKNPTTYEEYEQFPASPWAQSPAPSPAVQNDPEHNPFFTTSNAEEESFNPTETTPQNYAQFGQVEAIGVDRASTITHVPLIHPLLSHILPPLERRDSPIGGRKHRSDTTDTTLQMERRAPIAIVSFLSQTVPYPQNLTQSLKLLAPHLATTYSNANAYTNTFNQAVSIRHRRFTSNQRVGFAPLPSEPESLEDLLRIDIDDINASVSGSITSPSDYSAQSRPSPGGSLGGTPGWDPRSVFSNSVTNTPAHLPGSDSVDSYFDAKKRSSLTRSESGSGLAQKQRQAQAGKISPRLEQRSGSPPPPRLADLTSPRKSAIRLAPQSAERKQHTKLHSFGADFTASFNTLPASTAPIPIHRHSDASEQSNMRSPSLGDASDMLPPSERLLRLIIDSLPVQVFMAAPSDGSITWVNSKYLVYRGQDSRQIMQDPWRSIHADDLKEHIELWKRSLRTGSQLSHKVRLQRFDGQYRWFYVRAVPLKDKRQNIVHWIGTNMDFHEQHIAEMNAARQQETAASEAKYRALANSSPQIVFAVGRKHGVTFCNSQWVNYSGQSEEQARGLGFTEHVHPDDLEKCRLPSFDEDGQPGEVPVSMPTETSTPNMSRRESGREGSSKEGSSDEGSIDTSSLPQAKLSKLASTGILKVSRDAEGRPSYSTEVRLRSKDGKYRWHLVRVLLSDPVLQSDADDETWYGTCTDINDHKLLEQTLKETMDAKSRFLSNMSHEIRTPLNGITGMVNFLIDSNLTSEQMEHVSIIRSSTEGLRDLINDILDLSKVEAGMINLNMDWLHVRSLIEEVNDLTSAMAIDKGLDLNYVVEENVPPMVKGDRFRIRQVLLNVIGNAIKFTNAGEVFVRCQRIDGEGAASSQTEALVQFEVIDTGSGFTEKEAEYLFKRFSQIDGSSTRQHGGTGLGLAISMQLVELHGGRMKASSVPGKGSNFTFTIKFSLPSEEDRPPLPPPTPGLVAPVTRPASVATTPALMSPTPQSLLRQTLATHAKEMTESPGSYSYSPGADRHTSVSSGSSAPSTRSGKTSSHSERSSVSSYLPEALSVQGEGTTMPLRMPGERMDSYESQSKGSDNSADTDETLRPPGTLSEPPSRQTVSPLSSLSPVPPPLFSILVVCPLQWSREATVKHIEMTMPKTTPHNITARENHEEALEMLSGADPVLFTHVVLSVHVPNQVVQFMDLLFRLPGKDDDPALPLSTVQSNTQLVVITDLAQKRAVAELAPKYNYDELQREKRLRYVFKPLKPSKFAVIFDPQKEREMSTDRSLEGAQAVAVSQKHVFDEMKRRLGEKGIKVLLVEDNKTNQMVLLKFLGKAGLEVDAVMDGVQCTDKVFGSPAGTYSIILCDLHMPNKDGYQTCKDIRKWERKHHYQRLPIIALSANVLGDVYAKCVEAGFNSYVTKPVDFKELSEAMTAFLDPEVPGKAPPFMRLKDEMSKRTLR</sequence>
<dbReference type="InterPro" id="IPR011006">
    <property type="entry name" value="CheY-like_superfamily"/>
</dbReference>
<dbReference type="PROSITE" id="PS50113">
    <property type="entry name" value="PAC"/>
    <property type="match status" value="2"/>
</dbReference>
<dbReference type="InterPro" id="IPR003661">
    <property type="entry name" value="HisK_dim/P_dom"/>
</dbReference>
<name>A0A9P4ILL7_9PEZI</name>
<dbReference type="InterPro" id="IPR036097">
    <property type="entry name" value="HisK_dim/P_sf"/>
</dbReference>
<dbReference type="Pfam" id="PF13188">
    <property type="entry name" value="PAS_8"/>
    <property type="match status" value="1"/>
</dbReference>
<feature type="region of interest" description="Disordered" evidence="7">
    <location>
        <begin position="354"/>
        <end position="468"/>
    </location>
</feature>
<dbReference type="InterPro" id="IPR004358">
    <property type="entry name" value="Sig_transdc_His_kin-like_C"/>
</dbReference>
<feature type="region of interest" description="Disordered" evidence="7">
    <location>
        <begin position="1154"/>
        <end position="1210"/>
    </location>
</feature>
<feature type="compositionally biased region" description="Polar residues" evidence="7">
    <location>
        <begin position="821"/>
        <end position="830"/>
    </location>
</feature>
<dbReference type="CDD" id="cd17546">
    <property type="entry name" value="REC_hyHK_CKI1_RcsC-like"/>
    <property type="match status" value="1"/>
</dbReference>
<feature type="region of interest" description="Disordered" evidence="7">
    <location>
        <begin position="1"/>
        <end position="208"/>
    </location>
</feature>
<accession>A0A9P4ILL7</accession>
<dbReference type="InterPro" id="IPR000700">
    <property type="entry name" value="PAS-assoc_C"/>
</dbReference>
<dbReference type="NCBIfam" id="TIGR00229">
    <property type="entry name" value="sensory_box"/>
    <property type="match status" value="2"/>
</dbReference>
<dbReference type="InterPro" id="IPR013655">
    <property type="entry name" value="PAS_fold_3"/>
</dbReference>
<dbReference type="SUPFAM" id="SSF52172">
    <property type="entry name" value="CheY-like"/>
    <property type="match status" value="1"/>
</dbReference>
<feature type="region of interest" description="Disordered" evidence="7">
    <location>
        <begin position="531"/>
        <end position="582"/>
    </location>
</feature>
<feature type="domain" description="Histidine kinase" evidence="8">
    <location>
        <begin position="1300"/>
        <end position="1526"/>
    </location>
</feature>
<dbReference type="SMART" id="SM00387">
    <property type="entry name" value="HATPase_c"/>
    <property type="match status" value="1"/>
</dbReference>
<feature type="domain" description="PAC" evidence="11">
    <location>
        <begin position="1234"/>
        <end position="1289"/>
    </location>
</feature>
<dbReference type="Proteomes" id="UP000799772">
    <property type="component" value="Unassembled WGS sequence"/>
</dbReference>
<dbReference type="SMART" id="SM00091">
    <property type="entry name" value="PAS"/>
    <property type="match status" value="2"/>
</dbReference>
<gene>
    <name evidence="12" type="ORF">NA57DRAFT_34640</name>
</gene>
<dbReference type="SUPFAM" id="SSF47384">
    <property type="entry name" value="Homodimeric domain of signal transducing histidine kinase"/>
    <property type="match status" value="1"/>
</dbReference>
<dbReference type="Gene3D" id="3.30.450.20">
    <property type="entry name" value="PAS domain"/>
    <property type="match status" value="2"/>
</dbReference>
<dbReference type="CDD" id="cd16922">
    <property type="entry name" value="HATPase_EvgS-ArcB-TorS-like"/>
    <property type="match status" value="1"/>
</dbReference>
<dbReference type="GO" id="GO:0000155">
    <property type="term" value="F:phosphorelay sensor kinase activity"/>
    <property type="evidence" value="ECO:0007669"/>
    <property type="project" value="InterPro"/>
</dbReference>
<feature type="domain" description="PAC" evidence="11">
    <location>
        <begin position="1037"/>
        <end position="1089"/>
    </location>
</feature>
<dbReference type="SMART" id="SM00086">
    <property type="entry name" value="PAC"/>
    <property type="match status" value="2"/>
</dbReference>
<dbReference type="GO" id="GO:0009927">
    <property type="term" value="F:histidine phosphotransfer kinase activity"/>
    <property type="evidence" value="ECO:0007669"/>
    <property type="project" value="TreeGrafter"/>
</dbReference>
<dbReference type="SUPFAM" id="SSF55785">
    <property type="entry name" value="PYP-like sensor domain (PAS domain)"/>
    <property type="match status" value="2"/>
</dbReference>
<dbReference type="OrthoDB" id="303614at2759"/>
<dbReference type="CDD" id="cd00130">
    <property type="entry name" value="PAS"/>
    <property type="match status" value="2"/>
</dbReference>
<keyword evidence="5" id="KW-0418">Kinase</keyword>
<feature type="region of interest" description="Disordered" evidence="7">
    <location>
        <begin position="254"/>
        <end position="290"/>
    </location>
</feature>
<feature type="compositionally biased region" description="Low complexity" evidence="7">
    <location>
        <begin position="182"/>
        <end position="197"/>
    </location>
</feature>
<dbReference type="Pfam" id="PF02518">
    <property type="entry name" value="HATPase_c"/>
    <property type="match status" value="1"/>
</dbReference>
<evidence type="ECO:0000256" key="4">
    <source>
        <dbReference type="ARBA" id="ARBA00022679"/>
    </source>
</evidence>
<feature type="compositionally biased region" description="Low complexity" evidence="7">
    <location>
        <begin position="535"/>
        <end position="544"/>
    </location>
</feature>
<evidence type="ECO:0000256" key="1">
    <source>
        <dbReference type="ARBA" id="ARBA00000085"/>
    </source>
</evidence>
<dbReference type="InterPro" id="IPR005467">
    <property type="entry name" value="His_kinase_dom"/>
</dbReference>
<dbReference type="Gene3D" id="1.10.287.130">
    <property type="match status" value="1"/>
</dbReference>
<dbReference type="PANTHER" id="PTHR43047:SF74">
    <property type="entry name" value="HISTIDINE KINASE-RELATED"/>
    <property type="match status" value="1"/>
</dbReference>
<dbReference type="InterPro" id="IPR036890">
    <property type="entry name" value="HATPase_C_sf"/>
</dbReference>
<keyword evidence="3 6" id="KW-0597">Phosphoprotein</keyword>
<feature type="compositionally biased region" description="Basic and acidic residues" evidence="7">
    <location>
        <begin position="364"/>
        <end position="387"/>
    </location>
</feature>
<feature type="region of interest" description="Disordered" evidence="7">
    <location>
        <begin position="1527"/>
        <end position="1546"/>
    </location>
</feature>
<feature type="compositionally biased region" description="Basic and acidic residues" evidence="7">
    <location>
        <begin position="21"/>
        <end position="44"/>
    </location>
</feature>
<feature type="compositionally biased region" description="Polar residues" evidence="7">
    <location>
        <begin position="254"/>
        <end position="263"/>
    </location>
</feature>
<dbReference type="PROSITE" id="PS50109">
    <property type="entry name" value="HIS_KIN"/>
    <property type="match status" value="1"/>
</dbReference>
<evidence type="ECO:0000259" key="9">
    <source>
        <dbReference type="PROSITE" id="PS50110"/>
    </source>
</evidence>
<dbReference type="PROSITE" id="PS50112">
    <property type="entry name" value="PAS"/>
    <property type="match status" value="1"/>
</dbReference>
<dbReference type="PRINTS" id="PR00344">
    <property type="entry name" value="BCTRLSENSOR"/>
</dbReference>
<dbReference type="Pfam" id="PF00512">
    <property type="entry name" value="HisKA"/>
    <property type="match status" value="1"/>
</dbReference>
<feature type="modified residue" description="4-aspartylphosphate" evidence="6">
    <location>
        <position position="1929"/>
    </location>
</feature>
<dbReference type="Gene3D" id="3.40.50.2300">
    <property type="match status" value="1"/>
</dbReference>
<evidence type="ECO:0000256" key="7">
    <source>
        <dbReference type="SAM" id="MobiDB-lite"/>
    </source>
</evidence>
<proteinExistence type="predicted"/>
<reference evidence="12" key="1">
    <citation type="journal article" date="2020" name="Stud. Mycol.">
        <title>101 Dothideomycetes genomes: a test case for predicting lifestyles and emergence of pathogens.</title>
        <authorList>
            <person name="Haridas S."/>
            <person name="Albert R."/>
            <person name="Binder M."/>
            <person name="Bloem J."/>
            <person name="Labutti K."/>
            <person name="Salamov A."/>
            <person name="Andreopoulos B."/>
            <person name="Baker S."/>
            <person name="Barry K."/>
            <person name="Bills G."/>
            <person name="Bluhm B."/>
            <person name="Cannon C."/>
            <person name="Castanera R."/>
            <person name="Culley D."/>
            <person name="Daum C."/>
            <person name="Ezra D."/>
            <person name="Gonzalez J."/>
            <person name="Henrissat B."/>
            <person name="Kuo A."/>
            <person name="Liang C."/>
            <person name="Lipzen A."/>
            <person name="Lutzoni F."/>
            <person name="Magnuson J."/>
            <person name="Mondo S."/>
            <person name="Nolan M."/>
            <person name="Ohm R."/>
            <person name="Pangilinan J."/>
            <person name="Park H.-J."/>
            <person name="Ramirez L."/>
            <person name="Alfaro M."/>
            <person name="Sun H."/>
            <person name="Tritt A."/>
            <person name="Yoshinaga Y."/>
            <person name="Zwiers L.-H."/>
            <person name="Turgeon B."/>
            <person name="Goodwin S."/>
            <person name="Spatafora J."/>
            <person name="Crous P."/>
            <person name="Grigoriev I."/>
        </authorList>
    </citation>
    <scope>NUCLEOTIDE SEQUENCE</scope>
    <source>
        <strain evidence="12">CBS 133067</strain>
    </source>
</reference>
<evidence type="ECO:0000313" key="13">
    <source>
        <dbReference type="Proteomes" id="UP000799772"/>
    </source>
</evidence>
<feature type="compositionally biased region" description="Basic and acidic residues" evidence="7">
    <location>
        <begin position="548"/>
        <end position="565"/>
    </location>
</feature>
<feature type="compositionally biased region" description="Polar residues" evidence="7">
    <location>
        <begin position="437"/>
        <end position="447"/>
    </location>
</feature>
<feature type="region of interest" description="Disordered" evidence="7">
    <location>
        <begin position="790"/>
        <end position="894"/>
    </location>
</feature>
<dbReference type="SUPFAM" id="SSF55874">
    <property type="entry name" value="ATPase domain of HSP90 chaperone/DNA topoisomerase II/histidine kinase"/>
    <property type="match status" value="1"/>
</dbReference>
<feature type="compositionally biased region" description="Basic and acidic residues" evidence="7">
    <location>
        <begin position="1183"/>
        <end position="1197"/>
    </location>
</feature>
<dbReference type="Gene3D" id="3.30.565.10">
    <property type="entry name" value="Histidine kinase-like ATPase, C-terminal domain"/>
    <property type="match status" value="1"/>
</dbReference>
<feature type="compositionally biased region" description="Polar residues" evidence="7">
    <location>
        <begin position="1649"/>
        <end position="1659"/>
    </location>
</feature>
<evidence type="ECO:0000313" key="12">
    <source>
        <dbReference type="EMBL" id="KAF2102198.1"/>
    </source>
</evidence>
<dbReference type="SMART" id="SM00388">
    <property type="entry name" value="HisKA"/>
    <property type="match status" value="1"/>
</dbReference>
<dbReference type="InterPro" id="IPR000014">
    <property type="entry name" value="PAS"/>
</dbReference>
<evidence type="ECO:0000259" key="10">
    <source>
        <dbReference type="PROSITE" id="PS50112"/>
    </source>
</evidence>
<evidence type="ECO:0000259" key="8">
    <source>
        <dbReference type="PROSITE" id="PS50109"/>
    </source>
</evidence>
<keyword evidence="4" id="KW-0808">Transferase</keyword>
<dbReference type="FunFam" id="3.40.50.2300:FF:000158">
    <property type="entry name" value="Sensor histidine kinase/response regulator"/>
    <property type="match status" value="1"/>
</dbReference>
<comment type="caution">
    <text evidence="12">The sequence shown here is derived from an EMBL/GenBank/DDBJ whole genome shotgun (WGS) entry which is preliminary data.</text>
</comment>
<evidence type="ECO:0000256" key="6">
    <source>
        <dbReference type="PROSITE-ProRule" id="PRU00169"/>
    </source>
</evidence>
<evidence type="ECO:0000256" key="5">
    <source>
        <dbReference type="ARBA" id="ARBA00022777"/>
    </source>
</evidence>
<evidence type="ECO:0000256" key="2">
    <source>
        <dbReference type="ARBA" id="ARBA00012438"/>
    </source>
</evidence>
<feature type="compositionally biased region" description="Basic and acidic residues" evidence="7">
    <location>
        <begin position="103"/>
        <end position="127"/>
    </location>
</feature>
<keyword evidence="13" id="KW-1185">Reference proteome</keyword>
<dbReference type="InterPro" id="IPR035965">
    <property type="entry name" value="PAS-like_dom_sf"/>
</dbReference>
<feature type="compositionally biased region" description="Polar residues" evidence="7">
    <location>
        <begin position="851"/>
        <end position="867"/>
    </location>
</feature>
<feature type="compositionally biased region" description="Low complexity" evidence="7">
    <location>
        <begin position="1596"/>
        <end position="1608"/>
    </location>
</feature>
<dbReference type="Pfam" id="PF08447">
    <property type="entry name" value="PAS_3"/>
    <property type="match status" value="1"/>
</dbReference>
<dbReference type="InterPro" id="IPR001789">
    <property type="entry name" value="Sig_transdc_resp-reg_receiver"/>
</dbReference>
<dbReference type="SMART" id="SM00448">
    <property type="entry name" value="REC"/>
    <property type="match status" value="1"/>
</dbReference>
<evidence type="ECO:0000259" key="11">
    <source>
        <dbReference type="PROSITE" id="PS50113"/>
    </source>
</evidence>
<dbReference type="InterPro" id="IPR003594">
    <property type="entry name" value="HATPase_dom"/>
</dbReference>
<feature type="compositionally biased region" description="Low complexity" evidence="7">
    <location>
        <begin position="264"/>
        <end position="273"/>
    </location>
</feature>
<feature type="domain" description="PAS" evidence="10">
    <location>
        <begin position="1096"/>
        <end position="1153"/>
    </location>
</feature>
<feature type="region of interest" description="Disordered" evidence="7">
    <location>
        <begin position="674"/>
        <end position="693"/>
    </location>
</feature>
<dbReference type="CDD" id="cd00082">
    <property type="entry name" value="HisKA"/>
    <property type="match status" value="1"/>
</dbReference>
<feature type="domain" description="Response regulatory" evidence="9">
    <location>
        <begin position="1877"/>
        <end position="1999"/>
    </location>
</feature>
<evidence type="ECO:0000256" key="3">
    <source>
        <dbReference type="ARBA" id="ARBA00022553"/>
    </source>
</evidence>